<evidence type="ECO:0000313" key="5">
    <source>
        <dbReference type="EMBL" id="TWB12891.1"/>
    </source>
</evidence>
<dbReference type="Proteomes" id="UP000316545">
    <property type="component" value="Unassembled WGS sequence"/>
</dbReference>
<evidence type="ECO:0000313" key="6">
    <source>
        <dbReference type="Proteomes" id="UP000316545"/>
    </source>
</evidence>
<keyword evidence="6" id="KW-1185">Reference proteome</keyword>
<gene>
    <name evidence="5" type="ORF">FBZ88_1402</name>
</gene>
<dbReference type="InterPro" id="IPR003819">
    <property type="entry name" value="TauD/TfdA-like"/>
</dbReference>
<evidence type="ECO:0000256" key="2">
    <source>
        <dbReference type="ARBA" id="ARBA00023002"/>
    </source>
</evidence>
<keyword evidence="3" id="KW-0045">Antibiotic biosynthesis</keyword>
<dbReference type="Gene3D" id="3.60.130.10">
    <property type="entry name" value="Clavaminate synthase-like"/>
    <property type="match status" value="1"/>
</dbReference>
<dbReference type="InterPro" id="IPR042098">
    <property type="entry name" value="TauD-like_sf"/>
</dbReference>
<dbReference type="RefSeq" id="WP_145620631.1">
    <property type="nucleotide sequence ID" value="NZ_JAYNFR010000083.1"/>
</dbReference>
<dbReference type="PANTHER" id="PTHR10696:SF56">
    <property type="entry name" value="TAUD_TFDA-LIKE DOMAIN-CONTAINING PROTEIN"/>
    <property type="match status" value="1"/>
</dbReference>
<comment type="cofactor">
    <cofactor evidence="1">
        <name>Fe(2+)</name>
        <dbReference type="ChEBI" id="CHEBI:29033"/>
    </cofactor>
</comment>
<protein>
    <submittedName>
        <fullName evidence="5">Alpha-ketoglutarate-dependent taurine dioxygenase</fullName>
    </submittedName>
</protein>
<feature type="domain" description="TauD/TfdA-like" evidence="4">
    <location>
        <begin position="109"/>
        <end position="310"/>
    </location>
</feature>
<evidence type="ECO:0000256" key="3">
    <source>
        <dbReference type="ARBA" id="ARBA00023194"/>
    </source>
</evidence>
<dbReference type="InterPro" id="IPR050411">
    <property type="entry name" value="AlphaKG_dependent_hydroxylases"/>
</dbReference>
<dbReference type="GO" id="GO:0017000">
    <property type="term" value="P:antibiotic biosynthetic process"/>
    <property type="evidence" value="ECO:0007669"/>
    <property type="project" value="UniProtKB-KW"/>
</dbReference>
<reference evidence="5 6" key="1">
    <citation type="submission" date="2019-06" db="EMBL/GenBank/DDBJ databases">
        <title>Genomic Encyclopedia of Type Strains, Phase IV (KMG-V): Genome sequencing to study the core and pangenomes of soil and plant-associated prokaryotes.</title>
        <authorList>
            <person name="Whitman W."/>
        </authorList>
    </citation>
    <scope>NUCLEOTIDE SEQUENCE [LARGE SCALE GENOMIC DNA]</scope>
    <source>
        <strain evidence="5 6">BR 11865</strain>
    </source>
</reference>
<accession>A0A560EU30</accession>
<dbReference type="AlphaFoldDB" id="A0A560EU30"/>
<dbReference type="SUPFAM" id="SSF51197">
    <property type="entry name" value="Clavaminate synthase-like"/>
    <property type="match status" value="1"/>
</dbReference>
<sequence>MLTHLEDLGLRIGDFALSPVPERERLCVQAALRDFYGPDIRIERLVPPTAPVELRAALTAASPTLAATAEALCHILETNYSGIAVRQAGLAHLELEERAQVLFALAACMGRPTATDQVNRRVIWDVKVRQQKAATTFSEHADEADLHTDTQYFARPERYMMLYYIRPAACGGGISLVRDLQCLKRSLSATEEGRWAIDLLSRKVLPFRIPGVFTANGGTDTVEVTFATIFAERPGIRFRADTLMKGLALHPAADTPDVRRALDLLLAEARRPEALLQISMPADSIHFVNNHMALHGRTAFADHERHVWRIRVDDDVPLSAYGGADAPSVGRAA</sequence>
<dbReference type="GO" id="GO:0016706">
    <property type="term" value="F:2-oxoglutarate-dependent dioxygenase activity"/>
    <property type="evidence" value="ECO:0007669"/>
    <property type="project" value="UniProtKB-ARBA"/>
</dbReference>
<evidence type="ECO:0000259" key="4">
    <source>
        <dbReference type="Pfam" id="PF02668"/>
    </source>
</evidence>
<comment type="caution">
    <text evidence="5">The sequence shown here is derived from an EMBL/GenBank/DDBJ whole genome shotgun (WGS) entry which is preliminary data.</text>
</comment>
<keyword evidence="2" id="KW-0560">Oxidoreductase</keyword>
<dbReference type="PANTHER" id="PTHR10696">
    <property type="entry name" value="GAMMA-BUTYROBETAINE HYDROXYLASE-RELATED"/>
    <property type="match status" value="1"/>
</dbReference>
<dbReference type="EMBL" id="VITO01000040">
    <property type="protein sequence ID" value="TWB12891.1"/>
    <property type="molecule type" value="Genomic_DNA"/>
</dbReference>
<organism evidence="5 6">
    <name type="scientific">Nitrospirillum amazonense</name>
    <dbReference type="NCBI Taxonomy" id="28077"/>
    <lineage>
        <taxon>Bacteria</taxon>
        <taxon>Pseudomonadati</taxon>
        <taxon>Pseudomonadota</taxon>
        <taxon>Alphaproteobacteria</taxon>
        <taxon>Rhodospirillales</taxon>
        <taxon>Azospirillaceae</taxon>
        <taxon>Nitrospirillum</taxon>
    </lineage>
</organism>
<evidence type="ECO:0000256" key="1">
    <source>
        <dbReference type="ARBA" id="ARBA00001954"/>
    </source>
</evidence>
<dbReference type="Pfam" id="PF02668">
    <property type="entry name" value="TauD"/>
    <property type="match status" value="1"/>
</dbReference>
<keyword evidence="5" id="KW-0223">Dioxygenase</keyword>
<name>A0A560EU30_9PROT</name>
<proteinExistence type="predicted"/>